<organism evidence="4 5">
    <name type="scientific">Halteria grandinella</name>
    <dbReference type="NCBI Taxonomy" id="5974"/>
    <lineage>
        <taxon>Eukaryota</taxon>
        <taxon>Sar</taxon>
        <taxon>Alveolata</taxon>
        <taxon>Ciliophora</taxon>
        <taxon>Intramacronucleata</taxon>
        <taxon>Spirotrichea</taxon>
        <taxon>Stichotrichia</taxon>
        <taxon>Sporadotrichida</taxon>
        <taxon>Halteriidae</taxon>
        <taxon>Halteria</taxon>
    </lineage>
</organism>
<feature type="region of interest" description="Disordered" evidence="2">
    <location>
        <begin position="182"/>
        <end position="231"/>
    </location>
</feature>
<dbReference type="SMART" id="SM00164">
    <property type="entry name" value="TBC"/>
    <property type="match status" value="1"/>
</dbReference>
<dbReference type="GO" id="GO:0005096">
    <property type="term" value="F:GTPase activator activity"/>
    <property type="evidence" value="ECO:0007669"/>
    <property type="project" value="TreeGrafter"/>
</dbReference>
<reference evidence="4" key="1">
    <citation type="submission" date="2019-06" db="EMBL/GenBank/DDBJ databases">
        <authorList>
            <person name="Zheng W."/>
        </authorList>
    </citation>
    <scope>NUCLEOTIDE SEQUENCE</scope>
    <source>
        <strain evidence="4">QDHG01</strain>
    </source>
</reference>
<keyword evidence="1" id="KW-0175">Coiled coil</keyword>
<feature type="domain" description="Rab-GAP TBC" evidence="3">
    <location>
        <begin position="335"/>
        <end position="523"/>
    </location>
</feature>
<dbReference type="Gene3D" id="1.10.472.80">
    <property type="entry name" value="Ypt/Rab-GAP domain of gyp1p, domain 3"/>
    <property type="match status" value="1"/>
</dbReference>
<evidence type="ECO:0000259" key="3">
    <source>
        <dbReference type="PROSITE" id="PS50086"/>
    </source>
</evidence>
<feature type="compositionally biased region" description="Polar residues" evidence="2">
    <location>
        <begin position="1"/>
        <end position="14"/>
    </location>
</feature>
<feature type="compositionally biased region" description="Low complexity" evidence="2">
    <location>
        <begin position="182"/>
        <end position="192"/>
    </location>
</feature>
<sequence length="619" mass="70019">MEQLQISPMKSTPPKSDPLFVWPSSPSQHQETNTRLDEVVIALSNVENSMIKLREDGSIKGKEQQISSLRREIKDLEQDLILTKIDIAHAKVQLDEYEYQKEEFRRIVRLEAREAALAAGQVENEEDTQHQSGEGHRSKTIIEKMMPVSLLTSTRETKAQIKEITKKVPGLLKKLSFFGKKPATNGDSSLPSSKDKSSSSSHHTDSEKRVSESLDFDGTNTESQAPTSTEQQTFALDFDTNNNISTTVNTQGMISASVMNMTNSLLSQTLKPARDMKQETLSATVYLNYFTTIHDDKLIDTWFKTYLPQIRDVVSEADLSNLRLNLKLKAEIRKGIPVPLRGHAWTALVGNKLRISNHLFEVFKSMSNGSILNPLVEADIPRTFPHLNDLFEEIQSLSTSLREILQAYQNLRPDIGYVQGMSYVAGMILLHCGPPEDCFKVFCNVLNTPVVISFYTFDLLQINKTYKVFWKLLREYVPTFYTLLRNDNVSCSAFLFEWILTLFSSSFDIDVSTYIWDQVFYFGELFLLKAAIGVCAVITSQFHKQVAAGTIDGLKLIKNARHYVNKRDLQNVLVSTYKIGQSGIYGIHRLKMVQIEDLQGRLQLQLDQASVNGGTNSFV</sequence>
<dbReference type="Gene3D" id="1.10.8.270">
    <property type="entry name" value="putative rabgap domain of human tbc1 domain family member 14 like domains"/>
    <property type="match status" value="1"/>
</dbReference>
<evidence type="ECO:0000256" key="1">
    <source>
        <dbReference type="SAM" id="Coils"/>
    </source>
</evidence>
<feature type="region of interest" description="Disordered" evidence="2">
    <location>
        <begin position="1"/>
        <end position="33"/>
    </location>
</feature>
<feature type="compositionally biased region" description="Polar residues" evidence="2">
    <location>
        <begin position="218"/>
        <end position="231"/>
    </location>
</feature>
<dbReference type="InterPro" id="IPR035969">
    <property type="entry name" value="Rab-GAP_TBC_sf"/>
</dbReference>
<evidence type="ECO:0000313" key="5">
    <source>
        <dbReference type="Proteomes" id="UP000785679"/>
    </source>
</evidence>
<accession>A0A8J8P4J0</accession>
<dbReference type="InterPro" id="IPR050302">
    <property type="entry name" value="Rab_GAP_TBC_domain"/>
</dbReference>
<comment type="caution">
    <text evidence="4">The sequence shown here is derived from an EMBL/GenBank/DDBJ whole genome shotgun (WGS) entry which is preliminary data.</text>
</comment>
<dbReference type="AlphaFoldDB" id="A0A8J8P4J0"/>
<protein>
    <recommendedName>
        <fullName evidence="3">Rab-GAP TBC domain-containing protein</fullName>
    </recommendedName>
</protein>
<keyword evidence="5" id="KW-1185">Reference proteome</keyword>
<dbReference type="PANTHER" id="PTHR47219:SF9">
    <property type="entry name" value="GTPASE ACTIVATING PROTEIN AND CENTROSOME-ASSOCIATED, ISOFORM B"/>
    <property type="match status" value="1"/>
</dbReference>
<gene>
    <name evidence="4" type="ORF">FGO68_gene5557</name>
</gene>
<proteinExistence type="predicted"/>
<evidence type="ECO:0000313" key="4">
    <source>
        <dbReference type="EMBL" id="TNV85690.1"/>
    </source>
</evidence>
<dbReference type="Proteomes" id="UP000785679">
    <property type="component" value="Unassembled WGS sequence"/>
</dbReference>
<feature type="region of interest" description="Disordered" evidence="2">
    <location>
        <begin position="119"/>
        <end position="141"/>
    </location>
</feature>
<dbReference type="EMBL" id="RRYP01001623">
    <property type="protein sequence ID" value="TNV85690.1"/>
    <property type="molecule type" value="Genomic_DNA"/>
</dbReference>
<feature type="compositionally biased region" description="Basic and acidic residues" evidence="2">
    <location>
        <begin position="127"/>
        <end position="141"/>
    </location>
</feature>
<dbReference type="PROSITE" id="PS50086">
    <property type="entry name" value="TBC_RABGAP"/>
    <property type="match status" value="1"/>
</dbReference>
<dbReference type="Pfam" id="PF00566">
    <property type="entry name" value="RabGAP-TBC"/>
    <property type="match status" value="1"/>
</dbReference>
<dbReference type="OrthoDB" id="435695at2759"/>
<dbReference type="SUPFAM" id="SSF47923">
    <property type="entry name" value="Ypt/Rab-GAP domain of gyp1p"/>
    <property type="match status" value="2"/>
</dbReference>
<dbReference type="InterPro" id="IPR000195">
    <property type="entry name" value="Rab-GAP-TBC_dom"/>
</dbReference>
<feature type="coiled-coil region" evidence="1">
    <location>
        <begin position="59"/>
        <end position="86"/>
    </location>
</feature>
<name>A0A8J8P4J0_HALGN</name>
<dbReference type="PANTHER" id="PTHR47219">
    <property type="entry name" value="RAB GTPASE-ACTIVATING PROTEIN 1-LIKE"/>
    <property type="match status" value="1"/>
</dbReference>
<feature type="compositionally biased region" description="Basic and acidic residues" evidence="2">
    <location>
        <begin position="193"/>
        <end position="212"/>
    </location>
</feature>
<dbReference type="GO" id="GO:0031267">
    <property type="term" value="F:small GTPase binding"/>
    <property type="evidence" value="ECO:0007669"/>
    <property type="project" value="TreeGrafter"/>
</dbReference>
<evidence type="ECO:0000256" key="2">
    <source>
        <dbReference type="SAM" id="MobiDB-lite"/>
    </source>
</evidence>